<dbReference type="InterPro" id="IPR055143">
    <property type="entry name" value="MBTP1_N"/>
</dbReference>
<feature type="domain" description="MBTPS1 third" evidence="11">
    <location>
        <begin position="558"/>
        <end position="677"/>
    </location>
</feature>
<evidence type="ECO:0000256" key="3">
    <source>
        <dbReference type="ARBA" id="ARBA00022801"/>
    </source>
</evidence>
<keyword evidence="13" id="KW-1185">Reference proteome</keyword>
<accession>A0ABQ8Z9Y8</accession>
<dbReference type="Pfam" id="PF00082">
    <property type="entry name" value="Peptidase_S8"/>
    <property type="match status" value="1"/>
</dbReference>
<dbReference type="InterPro" id="IPR023828">
    <property type="entry name" value="Peptidase_S8_Ser-AS"/>
</dbReference>
<feature type="region of interest" description="Disordered" evidence="6">
    <location>
        <begin position="711"/>
        <end position="754"/>
    </location>
</feature>
<evidence type="ECO:0000259" key="11">
    <source>
        <dbReference type="Pfam" id="PF23094"/>
    </source>
</evidence>
<evidence type="ECO:0000256" key="5">
    <source>
        <dbReference type="PROSITE-ProRule" id="PRU01240"/>
    </source>
</evidence>
<feature type="compositionally biased region" description="Low complexity" evidence="6">
    <location>
        <begin position="105"/>
        <end position="119"/>
    </location>
</feature>
<dbReference type="Proteomes" id="UP001150062">
    <property type="component" value="Unassembled WGS sequence"/>
</dbReference>
<keyword evidence="7" id="KW-0472">Membrane</keyword>
<feature type="transmembrane region" description="Helical" evidence="7">
    <location>
        <begin position="1175"/>
        <end position="1195"/>
    </location>
</feature>
<feature type="active site" description="Charge relay system" evidence="5">
    <location>
        <position position="244"/>
    </location>
</feature>
<dbReference type="PROSITE" id="PS51892">
    <property type="entry name" value="SUBTILASE"/>
    <property type="match status" value="1"/>
</dbReference>
<gene>
    <name evidence="12" type="ORF">M0813_13115</name>
</gene>
<evidence type="ECO:0000313" key="12">
    <source>
        <dbReference type="EMBL" id="KAJ6253700.1"/>
    </source>
</evidence>
<feature type="region of interest" description="Disordered" evidence="6">
    <location>
        <begin position="91"/>
        <end position="146"/>
    </location>
</feature>
<keyword evidence="3 5" id="KW-0378">Hydrolase</keyword>
<dbReference type="Pfam" id="PF23001">
    <property type="entry name" value="MBTP1_N"/>
    <property type="match status" value="1"/>
</dbReference>
<dbReference type="InterPro" id="IPR000209">
    <property type="entry name" value="Peptidase_S8/S53_dom"/>
</dbReference>
<dbReference type="InterPro" id="IPR057032">
    <property type="entry name" value="MBTPS1_4th"/>
</dbReference>
<keyword evidence="7" id="KW-1133">Transmembrane helix</keyword>
<dbReference type="PROSITE" id="PS00138">
    <property type="entry name" value="SUBTILASE_SER"/>
    <property type="match status" value="1"/>
</dbReference>
<dbReference type="InterPro" id="IPR015500">
    <property type="entry name" value="Peptidase_S8_subtilisin-rel"/>
</dbReference>
<keyword evidence="2 5" id="KW-0645">Protease</keyword>
<keyword evidence="7" id="KW-0812">Transmembrane</keyword>
<dbReference type="SUPFAM" id="SSF52743">
    <property type="entry name" value="Subtilisin-like"/>
    <property type="match status" value="1"/>
</dbReference>
<keyword evidence="4 5" id="KW-0720">Serine protease</keyword>
<feature type="compositionally biased region" description="Acidic residues" evidence="6">
    <location>
        <begin position="711"/>
        <end position="725"/>
    </location>
</feature>
<proteinExistence type="inferred from homology"/>
<evidence type="ECO:0000256" key="2">
    <source>
        <dbReference type="ARBA" id="ARBA00022670"/>
    </source>
</evidence>
<reference evidence="12" key="1">
    <citation type="submission" date="2022-08" db="EMBL/GenBank/DDBJ databases">
        <title>Novel sulfate-reducing endosymbionts in the free-living metamonad Anaeramoeba.</title>
        <authorList>
            <person name="Jerlstrom-Hultqvist J."/>
            <person name="Cepicka I."/>
            <person name="Gallot-Lavallee L."/>
            <person name="Salas-Leiva D."/>
            <person name="Curtis B.A."/>
            <person name="Zahonova K."/>
            <person name="Pipaliya S."/>
            <person name="Dacks J."/>
            <person name="Roger A.J."/>
        </authorList>
    </citation>
    <scope>NUCLEOTIDE SEQUENCE</scope>
    <source>
        <strain evidence="12">Schooner1</strain>
    </source>
</reference>
<dbReference type="GO" id="GO:0006508">
    <property type="term" value="P:proteolysis"/>
    <property type="evidence" value="ECO:0007669"/>
    <property type="project" value="UniProtKB-KW"/>
</dbReference>
<evidence type="ECO:0000256" key="7">
    <source>
        <dbReference type="SAM" id="Phobius"/>
    </source>
</evidence>
<feature type="compositionally biased region" description="Basic and acidic residues" evidence="6">
    <location>
        <begin position="168"/>
        <end position="178"/>
    </location>
</feature>
<dbReference type="PANTHER" id="PTHR43806:SF7">
    <property type="entry name" value="MEMBRANE-BOUND TRANSCRIPTION FACTOR SITE-1 PROTEASE"/>
    <property type="match status" value="1"/>
</dbReference>
<evidence type="ECO:0000256" key="4">
    <source>
        <dbReference type="ARBA" id="ARBA00022825"/>
    </source>
</evidence>
<dbReference type="PANTHER" id="PTHR43806">
    <property type="entry name" value="PEPTIDASE S8"/>
    <property type="match status" value="1"/>
</dbReference>
<evidence type="ECO:0000259" key="8">
    <source>
        <dbReference type="Pfam" id="PF00082"/>
    </source>
</evidence>
<dbReference type="PRINTS" id="PR00723">
    <property type="entry name" value="SUBTILISIN"/>
</dbReference>
<comment type="similarity">
    <text evidence="1 5">Belongs to the peptidase S8 family.</text>
</comment>
<dbReference type="PROSITE" id="PS00137">
    <property type="entry name" value="SUBTILASE_HIS"/>
    <property type="match status" value="1"/>
</dbReference>
<dbReference type="GO" id="GO:0008233">
    <property type="term" value="F:peptidase activity"/>
    <property type="evidence" value="ECO:0007669"/>
    <property type="project" value="UniProtKB-KW"/>
</dbReference>
<evidence type="ECO:0000256" key="6">
    <source>
        <dbReference type="SAM" id="MobiDB-lite"/>
    </source>
</evidence>
<protein>
    <submittedName>
        <fullName evidence="12">Membrane-bound transcription factor site-1 protease</fullName>
    </submittedName>
</protein>
<dbReference type="InterPro" id="IPR036852">
    <property type="entry name" value="Peptidase_S8/S53_dom_sf"/>
</dbReference>
<evidence type="ECO:0000259" key="9">
    <source>
        <dbReference type="Pfam" id="PF23001"/>
    </source>
</evidence>
<organism evidence="12 13">
    <name type="scientific">Anaeramoeba flamelloides</name>
    <dbReference type="NCBI Taxonomy" id="1746091"/>
    <lineage>
        <taxon>Eukaryota</taxon>
        <taxon>Metamonada</taxon>
        <taxon>Anaeramoebidae</taxon>
        <taxon>Anaeramoeba</taxon>
    </lineage>
</organism>
<feature type="active site" description="Charge relay system" evidence="5">
    <location>
        <position position="443"/>
    </location>
</feature>
<feature type="active site" description="Charge relay system" evidence="5">
    <location>
        <position position="275"/>
    </location>
</feature>
<feature type="compositionally biased region" description="Basic and acidic residues" evidence="6">
    <location>
        <begin position="726"/>
        <end position="750"/>
    </location>
</feature>
<dbReference type="Gene3D" id="3.40.50.200">
    <property type="entry name" value="Peptidase S8/S53 domain"/>
    <property type="match status" value="1"/>
</dbReference>
<feature type="domain" description="Membrane-bound transcription factor site-1 protease-like N-terminal" evidence="9">
    <location>
        <begin position="2"/>
        <end position="78"/>
    </location>
</feature>
<dbReference type="EMBL" id="JAOAOG010000028">
    <property type="protein sequence ID" value="KAJ6253700.1"/>
    <property type="molecule type" value="Genomic_DNA"/>
</dbReference>
<evidence type="ECO:0000256" key="1">
    <source>
        <dbReference type="ARBA" id="ARBA00011073"/>
    </source>
</evidence>
<sequence length="1217" mass="140164">MHEEYIITFNAYQTQKDLFSLLNSLLIQYKDYYRLVPRNNMALEFPTDFVLIQIEKTNHKIYDSLLSFLHNCEMIRNIGRNHKVYSNSIDPFKQHNKQKNEFKRGNNNGRNDANNKTTNANGRADPNHTCNNNTQKKKKYSGINKDTVSKILGNGKRFTRFSWNENNNKNKQEKETKTKTKAKAKTKTSLDNENSSDSFQNYSFTERKLLSKNKKVTQLIDDLNVKSFWNQGYLGSNVKIAIFDTGLNDNNSYFKNVKERINWTDENTLDDLVGHGTFVASILSSTSGNCGGLAPESDLYIYRIFTKNKISYTSWFLDAFNYALFKKINILNLSIGGPDYNDLPFVEKVNELTANGIILISAIGNDGPLYGTLNNPGDQSDVIGVGAIDSEKGTIGAFSSRGMTTWELPFGYGRFKPDLVAPGKNLLGLKPDGKGCTTLSGTSVASPVVAGSISLLASSIEEKKRWKILNPASAKQILLKSSTRQKSAMKKPKIYFPNNYNNQRREIWDVNLINNQIARKTIKDLLCKGNIFEQGSGLLNLPNSLKILQSFRPHASAFPESLDFTDCPYYWPYCSQPLYYSSMPVMVNFTILNSMDVTGYFLNKPTFKITSIKSEKLDFMKKIKKSDMINIQFSYSDVIWPWTGYLVAFLEVGEKLKNMHAIIDIEISLTIRSILLTKNPNNNNNNFDDNDDDDDEVDEIIEREIFIETEIEEDDEITTNVDAETEMEKEPNDNKNYDKKKLQEETDKNNIKKKTSNKKLKINIINTNESVDEKYENNDTSGEKKKKNENENGSKSGNEHEYETEPESEHEPEVEFESEYVNQNEMFSIIKIPIKIEIIPTPPKERRILWDQYHNLNYPSGFFPSDDLSITNDQLDCRGDHIHTNFRTLYTYLRANGFYVEVLNNPFTCFDAENYQTLLIVDSEEEFFKEEIEKINKDVLEKQLNVIIFADWYNQRTIEGLEFFDKNTKRMWIPAMGGANLPALNDLLTPYGIAFGNHIFSGEFLFNKKNVKISSSSSIYKFPKNGKLFSFVLKDETDKNLRKEPILGIYQPKDLSGEIMVFGDSNCLDDTNNLYYQQCFSFLETLIKYGITKKFPEKVNSKLKVLSEDFVSQFVQLPQRLKHGELKKYSHVLNEKSPICRTTRSDFRRTNVIDEHEIFAGIRKNLQRDSHLTKLFLYPYLILCVIAIFLSVFFIKKRKREKEQEQISKSKPKNLIV</sequence>
<dbReference type="InterPro" id="IPR050131">
    <property type="entry name" value="Peptidase_S8_subtilisin-like"/>
</dbReference>
<feature type="region of interest" description="Disordered" evidence="6">
    <location>
        <begin position="773"/>
        <end position="817"/>
    </location>
</feature>
<evidence type="ECO:0000259" key="10">
    <source>
        <dbReference type="Pfam" id="PF23090"/>
    </source>
</evidence>
<feature type="domain" description="Peptidase S8/S53" evidence="8">
    <location>
        <begin position="235"/>
        <end position="485"/>
    </location>
</feature>
<feature type="domain" description="MBTPS1 fourth" evidence="10">
    <location>
        <begin position="842"/>
        <end position="1093"/>
    </location>
</feature>
<feature type="compositionally biased region" description="Basic and acidic residues" evidence="6">
    <location>
        <begin position="773"/>
        <end position="813"/>
    </location>
</feature>
<name>A0ABQ8Z9Y8_9EUKA</name>
<comment type="caution">
    <text evidence="12">The sequence shown here is derived from an EMBL/GenBank/DDBJ whole genome shotgun (WGS) entry which is preliminary data.</text>
</comment>
<dbReference type="InterPro" id="IPR022398">
    <property type="entry name" value="Peptidase_S8_His-AS"/>
</dbReference>
<dbReference type="Pfam" id="PF23094">
    <property type="entry name" value="MBTPS1_3rd"/>
    <property type="match status" value="1"/>
</dbReference>
<dbReference type="InterPro" id="IPR057060">
    <property type="entry name" value="MBTPS1_3rd"/>
</dbReference>
<evidence type="ECO:0000313" key="13">
    <source>
        <dbReference type="Proteomes" id="UP001150062"/>
    </source>
</evidence>
<feature type="region of interest" description="Disordered" evidence="6">
    <location>
        <begin position="159"/>
        <end position="197"/>
    </location>
</feature>
<dbReference type="Pfam" id="PF23090">
    <property type="entry name" value="MBTPS1_4th"/>
    <property type="match status" value="1"/>
</dbReference>